<keyword evidence="2" id="KW-1185">Reference proteome</keyword>
<organism evidence="1 2">
    <name type="scientific">Coniosporium uncinatum</name>
    <dbReference type="NCBI Taxonomy" id="93489"/>
    <lineage>
        <taxon>Eukaryota</taxon>
        <taxon>Fungi</taxon>
        <taxon>Dikarya</taxon>
        <taxon>Ascomycota</taxon>
        <taxon>Pezizomycotina</taxon>
        <taxon>Dothideomycetes</taxon>
        <taxon>Dothideomycetes incertae sedis</taxon>
        <taxon>Coniosporium</taxon>
    </lineage>
</organism>
<accession>A0ACC3DZT0</accession>
<protein>
    <submittedName>
        <fullName evidence="1">Uncharacterized protein</fullName>
    </submittedName>
</protein>
<gene>
    <name evidence="1" type="ORF">LTS18_004234</name>
</gene>
<comment type="caution">
    <text evidence="1">The sequence shown here is derived from an EMBL/GenBank/DDBJ whole genome shotgun (WGS) entry which is preliminary data.</text>
</comment>
<name>A0ACC3DZT0_9PEZI</name>
<evidence type="ECO:0000313" key="2">
    <source>
        <dbReference type="Proteomes" id="UP001186974"/>
    </source>
</evidence>
<dbReference type="EMBL" id="JAWDJW010000001">
    <property type="protein sequence ID" value="KAK3082322.1"/>
    <property type="molecule type" value="Genomic_DNA"/>
</dbReference>
<dbReference type="Proteomes" id="UP001186974">
    <property type="component" value="Unassembled WGS sequence"/>
</dbReference>
<proteinExistence type="predicted"/>
<sequence length="102" mass="11337">MSFIPRLRSPAPLDYVPPPFPALYWPFPISGTQANYLYNAGDIWRFTLVWTLLDFGAVHIATSGYAMAVQWKNWKVIWIAPLIYIIIGGIEAVIAGSIVGGL</sequence>
<evidence type="ECO:0000313" key="1">
    <source>
        <dbReference type="EMBL" id="KAK3082322.1"/>
    </source>
</evidence>
<reference evidence="1" key="1">
    <citation type="submission" date="2024-09" db="EMBL/GenBank/DDBJ databases">
        <title>Black Yeasts Isolated from many extreme environments.</title>
        <authorList>
            <person name="Coleine C."/>
            <person name="Stajich J.E."/>
            <person name="Selbmann L."/>
        </authorList>
    </citation>
    <scope>NUCLEOTIDE SEQUENCE</scope>
    <source>
        <strain evidence="1">CCFEE 5737</strain>
    </source>
</reference>